<dbReference type="RefSeq" id="WP_263413778.1">
    <property type="nucleotide sequence ID" value="NZ_BAABBH010000001.1"/>
</dbReference>
<dbReference type="EC" id="2.1.1.163" evidence="5"/>
<comment type="caution">
    <text evidence="5">Lacks conserved residue(s) required for the propagation of feature annotation.</text>
</comment>
<dbReference type="PROSITE" id="PS51608">
    <property type="entry name" value="SAM_MT_UBIE"/>
    <property type="match status" value="1"/>
</dbReference>
<protein>
    <recommendedName>
        <fullName evidence="5">Demethylmenaquinone methyltransferase</fullName>
        <ecNumber evidence="5">2.1.1.163</ecNumber>
    </recommendedName>
</protein>
<feature type="binding site" evidence="5">
    <location>
        <position position="102"/>
    </location>
    <ligand>
        <name>S-adenosyl-L-methionine</name>
        <dbReference type="ChEBI" id="CHEBI:59789"/>
    </ligand>
</feature>
<dbReference type="SUPFAM" id="SSF53335">
    <property type="entry name" value="S-adenosyl-L-methionine-dependent methyltransferases"/>
    <property type="match status" value="1"/>
</dbReference>
<keyword evidence="2 5" id="KW-0489">Methyltransferase</keyword>
<comment type="similarity">
    <text evidence="5">Belongs to the class I-like SAM-binding methyltransferase superfamily. MenG/UbiE family.</text>
</comment>
<comment type="function">
    <text evidence="5">Methyltransferase required for the conversion of demethylmenaquinol (DMKH2) to menaquinol (MKH2).</text>
</comment>
<evidence type="ECO:0000256" key="5">
    <source>
        <dbReference type="HAMAP-Rule" id="MF_01813"/>
    </source>
</evidence>
<reference evidence="6 7" key="1">
    <citation type="submission" date="2024-12" db="EMBL/GenBank/DDBJ databases">
        <authorList>
            <person name="Lee Y."/>
        </authorList>
    </citation>
    <scope>NUCLEOTIDE SEQUENCE [LARGE SCALE GENOMIC DNA]</scope>
    <source>
        <strain evidence="6 7">03SUJ4</strain>
    </source>
</reference>
<evidence type="ECO:0000256" key="2">
    <source>
        <dbReference type="ARBA" id="ARBA00022603"/>
    </source>
</evidence>
<dbReference type="PANTHER" id="PTHR43591:SF24">
    <property type="entry name" value="2-METHOXY-6-POLYPRENYL-1,4-BENZOQUINOL METHYLASE, MITOCHONDRIAL"/>
    <property type="match status" value="1"/>
</dbReference>
<proteinExistence type="inferred from homology"/>
<dbReference type="GO" id="GO:0032259">
    <property type="term" value="P:methylation"/>
    <property type="evidence" value="ECO:0007669"/>
    <property type="project" value="UniProtKB-KW"/>
</dbReference>
<dbReference type="InterPro" id="IPR004033">
    <property type="entry name" value="UbiE/COQ5_MeTrFase"/>
</dbReference>
<keyword evidence="3 5" id="KW-0808">Transferase</keyword>
<evidence type="ECO:0000313" key="7">
    <source>
        <dbReference type="Proteomes" id="UP001634747"/>
    </source>
</evidence>
<keyword evidence="4 5" id="KW-0949">S-adenosyl-L-methionine</keyword>
<feature type="binding site" evidence="5">
    <location>
        <begin position="126"/>
        <end position="127"/>
    </location>
    <ligand>
        <name>S-adenosyl-L-methionine</name>
        <dbReference type="ChEBI" id="CHEBI:59789"/>
    </ligand>
</feature>
<keyword evidence="7" id="KW-1185">Reference proteome</keyword>
<dbReference type="Pfam" id="PF01209">
    <property type="entry name" value="Ubie_methyltran"/>
    <property type="match status" value="1"/>
</dbReference>
<dbReference type="InterPro" id="IPR023576">
    <property type="entry name" value="UbiE/COQ5_MeTrFase_CS"/>
</dbReference>
<evidence type="ECO:0000256" key="3">
    <source>
        <dbReference type="ARBA" id="ARBA00022679"/>
    </source>
</evidence>
<comment type="pathway">
    <text evidence="5">Quinol/quinone metabolism; menaquinone biosynthesis; menaquinol from 1,4-dihydroxy-2-naphthoate: step 2/2.</text>
</comment>
<comment type="catalytic activity">
    <reaction evidence="5">
        <text>a 2-demethylmenaquinol + S-adenosyl-L-methionine = a menaquinol + S-adenosyl-L-homocysteine + H(+)</text>
        <dbReference type="Rhea" id="RHEA:42640"/>
        <dbReference type="Rhea" id="RHEA-COMP:9539"/>
        <dbReference type="Rhea" id="RHEA-COMP:9563"/>
        <dbReference type="ChEBI" id="CHEBI:15378"/>
        <dbReference type="ChEBI" id="CHEBI:18151"/>
        <dbReference type="ChEBI" id="CHEBI:55437"/>
        <dbReference type="ChEBI" id="CHEBI:57856"/>
        <dbReference type="ChEBI" id="CHEBI:59789"/>
        <dbReference type="EC" id="2.1.1.163"/>
    </reaction>
</comment>
<dbReference type="EMBL" id="JBJYXY010000001">
    <property type="protein sequence ID" value="MFN2974662.1"/>
    <property type="molecule type" value="Genomic_DNA"/>
</dbReference>
<evidence type="ECO:0000256" key="4">
    <source>
        <dbReference type="ARBA" id="ARBA00022691"/>
    </source>
</evidence>
<keyword evidence="1 5" id="KW-0474">Menaquinone biosynthesis</keyword>
<keyword evidence="6" id="KW-0830">Ubiquinone</keyword>
<dbReference type="PROSITE" id="PS01184">
    <property type="entry name" value="UBIE_2"/>
    <property type="match status" value="1"/>
</dbReference>
<accession>A0ABW9KHU7</accession>
<dbReference type="CDD" id="cd02440">
    <property type="entry name" value="AdoMet_MTases"/>
    <property type="match status" value="1"/>
</dbReference>
<dbReference type="Proteomes" id="UP001634747">
    <property type="component" value="Unassembled WGS sequence"/>
</dbReference>
<feature type="binding site" evidence="5">
    <location>
        <position position="78"/>
    </location>
    <ligand>
        <name>S-adenosyl-L-methionine</name>
        <dbReference type="ChEBI" id="CHEBI:59789"/>
    </ligand>
</feature>
<dbReference type="InterPro" id="IPR029063">
    <property type="entry name" value="SAM-dependent_MTases_sf"/>
</dbReference>
<sequence length="257" mass="28223">MPADPPRLTGARPEGTRTTAEASMAVQQMFDTIAPKYDQLNHLLSFGMDRVWWNRAARFFDDVLRRPEANVLDLCCGTADMTAALLARRPASAGAAPITAIDFSHEMIERGRAKLAGKLVDFIEADALNLPLTDASQDLVVSAFGFRNLADYDAGLREIRRVLRPGGRIGILDFSTPSGLLGTAYQLYFQHVLPRIGGILSGSGASYRYLPASVERFPPPAEFCTLMNRAAFRETRWQPYLFGVAGLWSGTADAPQR</sequence>
<gene>
    <name evidence="5" type="primary">menG</name>
    <name evidence="6" type="ORF">ACK2TP_02685</name>
</gene>
<dbReference type="PROSITE" id="PS01183">
    <property type="entry name" value="UBIE_1"/>
    <property type="match status" value="1"/>
</dbReference>
<dbReference type="HAMAP" id="MF_01813">
    <property type="entry name" value="MenG_UbiE_methyltr"/>
    <property type="match status" value="1"/>
</dbReference>
<name>A0ABW9KHU7_9BACT</name>
<dbReference type="Gene3D" id="3.40.50.150">
    <property type="entry name" value="Vaccinia Virus protein VP39"/>
    <property type="match status" value="1"/>
</dbReference>
<dbReference type="NCBIfam" id="TIGR01934">
    <property type="entry name" value="MenG_MenH_UbiE"/>
    <property type="match status" value="1"/>
</dbReference>
<evidence type="ECO:0000313" key="6">
    <source>
        <dbReference type="EMBL" id="MFN2974662.1"/>
    </source>
</evidence>
<comment type="caution">
    <text evidence="6">The sequence shown here is derived from an EMBL/GenBank/DDBJ whole genome shotgun (WGS) entry which is preliminary data.</text>
</comment>
<dbReference type="GO" id="GO:0008168">
    <property type="term" value="F:methyltransferase activity"/>
    <property type="evidence" value="ECO:0007669"/>
    <property type="project" value="UniProtKB-KW"/>
</dbReference>
<evidence type="ECO:0000256" key="1">
    <source>
        <dbReference type="ARBA" id="ARBA00022428"/>
    </source>
</evidence>
<organism evidence="6 7">
    <name type="scientific">Terriglobus aquaticus</name>
    <dbReference type="NCBI Taxonomy" id="940139"/>
    <lineage>
        <taxon>Bacteria</taxon>
        <taxon>Pseudomonadati</taxon>
        <taxon>Acidobacteriota</taxon>
        <taxon>Terriglobia</taxon>
        <taxon>Terriglobales</taxon>
        <taxon>Acidobacteriaceae</taxon>
        <taxon>Terriglobus</taxon>
    </lineage>
</organism>
<dbReference type="PANTHER" id="PTHR43591">
    <property type="entry name" value="METHYLTRANSFERASE"/>
    <property type="match status" value="1"/>
</dbReference>